<evidence type="ECO:0000256" key="1">
    <source>
        <dbReference type="SAM" id="MobiDB-lite"/>
    </source>
</evidence>
<dbReference type="AlphaFoldDB" id="A0A1D6J859"/>
<feature type="region of interest" description="Disordered" evidence="1">
    <location>
        <begin position="1"/>
        <end position="36"/>
    </location>
</feature>
<name>A0A1D6J859_MAIZE</name>
<feature type="compositionally biased region" description="Basic and acidic residues" evidence="1">
    <location>
        <begin position="18"/>
        <end position="27"/>
    </location>
</feature>
<dbReference type="EMBL" id="CM000786">
    <property type="protein sequence ID" value="AQK44102.1"/>
    <property type="molecule type" value="Genomic_DNA"/>
</dbReference>
<accession>A0A1D6J859</accession>
<protein>
    <submittedName>
        <fullName evidence="2">Vacuolar iron transporter 1</fullName>
    </submittedName>
</protein>
<reference evidence="2" key="1">
    <citation type="submission" date="2015-12" db="EMBL/GenBank/DDBJ databases">
        <title>Update maize B73 reference genome by single molecule sequencing technologies.</title>
        <authorList>
            <consortium name="Maize Genome Sequencing Project"/>
            <person name="Ware D."/>
        </authorList>
    </citation>
    <scope>NUCLEOTIDE SEQUENCE</scope>
    <source>
        <tissue evidence="2">Seedling</tissue>
    </source>
</reference>
<evidence type="ECO:0000313" key="2">
    <source>
        <dbReference type="EMBL" id="AQK44102.1"/>
    </source>
</evidence>
<sequence length="108" mass="11788">MCVQVRAGTGETGSQKGSAERLHDRTVLRGRRAGPSPALRARLRRAGCHAHIRRSHAGRAAFLRLRQGPLHGEPAVRQCRPDRCHWSARFGGGVRDGEGCSGEVVVCW</sequence>
<gene>
    <name evidence="2" type="ORF">ZEAMMB73_Zm00001d025623</name>
</gene>
<proteinExistence type="predicted"/>
<organism evidence="2">
    <name type="scientific">Zea mays</name>
    <name type="common">Maize</name>
    <dbReference type="NCBI Taxonomy" id="4577"/>
    <lineage>
        <taxon>Eukaryota</taxon>
        <taxon>Viridiplantae</taxon>
        <taxon>Streptophyta</taxon>
        <taxon>Embryophyta</taxon>
        <taxon>Tracheophyta</taxon>
        <taxon>Spermatophyta</taxon>
        <taxon>Magnoliopsida</taxon>
        <taxon>Liliopsida</taxon>
        <taxon>Poales</taxon>
        <taxon>Poaceae</taxon>
        <taxon>PACMAD clade</taxon>
        <taxon>Panicoideae</taxon>
        <taxon>Andropogonodae</taxon>
        <taxon>Andropogoneae</taxon>
        <taxon>Tripsacinae</taxon>
        <taxon>Zea</taxon>
    </lineage>
</organism>